<proteinExistence type="predicted"/>
<evidence type="ECO:0000313" key="1">
    <source>
        <dbReference type="Ensembl" id="ENSAPLP00000018546.1"/>
    </source>
</evidence>
<protein>
    <submittedName>
        <fullName evidence="1">Uncharacterized protein</fullName>
    </submittedName>
</protein>
<reference evidence="2" key="1">
    <citation type="submission" date="2017-10" db="EMBL/GenBank/DDBJ databases">
        <title>A new Pekin duck reference genome.</title>
        <authorList>
            <person name="Hou Z.-C."/>
            <person name="Zhou Z.-K."/>
            <person name="Zhu F."/>
            <person name="Hou S.-S."/>
        </authorList>
    </citation>
    <scope>NUCLEOTIDE SEQUENCE [LARGE SCALE GENOMIC DNA]</scope>
</reference>
<reference evidence="1" key="3">
    <citation type="submission" date="2025-09" db="UniProtKB">
        <authorList>
            <consortium name="Ensembl"/>
        </authorList>
    </citation>
    <scope>IDENTIFICATION</scope>
</reference>
<accession>A0A493SY78</accession>
<dbReference type="AlphaFoldDB" id="A0A493SY78"/>
<sequence length="101" mass="11264">DKCAKDRKQGAEAEGHRDVPIWRSTICCSGGAGRRQLRERDVQEACAFDSYTLPKLYVKMHVTVLHFCRLGILCGVEVRRAAKARLPPAGEARNTKVLTLL</sequence>
<dbReference type="Gene3D" id="3.30.1740.20">
    <property type="entry name" value="Ribosomal protein S26e"/>
    <property type="match status" value="1"/>
</dbReference>
<evidence type="ECO:0000313" key="2">
    <source>
        <dbReference type="Proteomes" id="UP000016666"/>
    </source>
</evidence>
<dbReference type="Proteomes" id="UP000016666">
    <property type="component" value="Unassembled WGS sequence"/>
</dbReference>
<keyword evidence="2" id="KW-1185">Reference proteome</keyword>
<organism evidence="1 2">
    <name type="scientific">Anas platyrhynchos platyrhynchos</name>
    <name type="common">Northern mallard</name>
    <dbReference type="NCBI Taxonomy" id="8840"/>
    <lineage>
        <taxon>Eukaryota</taxon>
        <taxon>Metazoa</taxon>
        <taxon>Chordata</taxon>
        <taxon>Craniata</taxon>
        <taxon>Vertebrata</taxon>
        <taxon>Euteleostomi</taxon>
        <taxon>Archelosauria</taxon>
        <taxon>Archosauria</taxon>
        <taxon>Dinosauria</taxon>
        <taxon>Saurischia</taxon>
        <taxon>Theropoda</taxon>
        <taxon>Coelurosauria</taxon>
        <taxon>Aves</taxon>
        <taxon>Neognathae</taxon>
        <taxon>Galloanserae</taxon>
        <taxon>Anseriformes</taxon>
        <taxon>Anatidae</taxon>
        <taxon>Anatinae</taxon>
        <taxon>Anas</taxon>
    </lineage>
</organism>
<dbReference type="InterPro" id="IPR038551">
    <property type="entry name" value="Ribosomal_eS26_sf"/>
</dbReference>
<dbReference type="Ensembl" id="ENSAPLT00000018609.1">
    <property type="protein sequence ID" value="ENSAPLP00000018546.1"/>
    <property type="gene ID" value="ENSAPLG00000024353.1"/>
</dbReference>
<reference evidence="1" key="2">
    <citation type="submission" date="2025-08" db="UniProtKB">
        <authorList>
            <consortium name="Ensembl"/>
        </authorList>
    </citation>
    <scope>IDENTIFICATION</scope>
</reference>
<name>A0A493SY78_ANAPP</name>